<dbReference type="GO" id="GO:0003735">
    <property type="term" value="F:structural constituent of ribosome"/>
    <property type="evidence" value="ECO:0007669"/>
    <property type="project" value="InterPro"/>
</dbReference>
<dbReference type="EMBL" id="AY857464">
    <property type="protein sequence ID" value="AAX48883.1"/>
    <property type="molecule type" value="mRNA"/>
</dbReference>
<evidence type="ECO:0000256" key="1">
    <source>
        <dbReference type="ARBA" id="ARBA00007820"/>
    </source>
</evidence>
<keyword evidence="3 4" id="KW-0687">Ribonucleoprotein</keyword>
<protein>
    <recommendedName>
        <fullName evidence="4">40S ribosomal protein S7</fullName>
    </recommendedName>
</protein>
<dbReference type="GO" id="GO:0030686">
    <property type="term" value="C:90S preribosome"/>
    <property type="evidence" value="ECO:0007669"/>
    <property type="project" value="TreeGrafter"/>
</dbReference>
<dbReference type="Pfam" id="PF01251">
    <property type="entry name" value="Ribosomal_S7e"/>
    <property type="match status" value="1"/>
</dbReference>
<sequence length="190" mass="21864">MSATKIIKPGAEKLDKFEESVSQALVELESNADIRSTLREIFFTGAKEIDAAGKKAICVQVPVPQQKIFQKIQVRLVRELEKKFSGRPVVFIAQRRILSKPKRNQRTRQKQLRPRSRTLTAVHDAILEDLVYPAEIVGKRIRVKLDGSRLIKVHLDKNQQTNLEHKVDVFSAIYKRLTGKEVTFEFPLYE</sequence>
<dbReference type="PANTHER" id="PTHR11278:SF0">
    <property type="entry name" value="SMALL RIBOSOMAL SUBUNIT PROTEIN ES7"/>
    <property type="match status" value="1"/>
</dbReference>
<reference evidence="5" key="1">
    <citation type="journal article" date="2006" name="Gene">
        <title>The complete set of ribosomal proteins from the marine sponge Suberites domuncula.</title>
        <authorList>
            <person name="Perina D."/>
            <person name="Cetkovic H."/>
            <person name="Harcet M."/>
            <person name="Premzl M."/>
            <person name="Lukic-Bilela L."/>
            <person name="Mueller W.E.G."/>
            <person name="Gamulin V."/>
        </authorList>
    </citation>
    <scope>NUCLEOTIDE SEQUENCE</scope>
</reference>
<dbReference type="AlphaFoldDB" id="Q4KTD5"/>
<name>Q4KTD5_SUBDO</name>
<evidence type="ECO:0000256" key="3">
    <source>
        <dbReference type="ARBA" id="ARBA00023274"/>
    </source>
</evidence>
<keyword evidence="2 4" id="KW-0689">Ribosomal protein</keyword>
<dbReference type="GO" id="GO:0042274">
    <property type="term" value="P:ribosomal small subunit biogenesis"/>
    <property type="evidence" value="ECO:0007669"/>
    <property type="project" value="TreeGrafter"/>
</dbReference>
<evidence type="ECO:0000256" key="2">
    <source>
        <dbReference type="ARBA" id="ARBA00022980"/>
    </source>
</evidence>
<dbReference type="GO" id="GO:0006364">
    <property type="term" value="P:rRNA processing"/>
    <property type="evidence" value="ECO:0007669"/>
    <property type="project" value="TreeGrafter"/>
</dbReference>
<evidence type="ECO:0000256" key="4">
    <source>
        <dbReference type="RuleBase" id="RU364105"/>
    </source>
</evidence>
<dbReference type="PANTHER" id="PTHR11278">
    <property type="entry name" value="40S RIBOSOMAL PROTEIN S7"/>
    <property type="match status" value="1"/>
</dbReference>
<dbReference type="GO" id="GO:0022627">
    <property type="term" value="C:cytosolic small ribosomal subunit"/>
    <property type="evidence" value="ECO:0007669"/>
    <property type="project" value="TreeGrafter"/>
</dbReference>
<comment type="similarity">
    <text evidence="1 4">Belongs to the eukaryotic ribosomal protein eS7 family.</text>
</comment>
<evidence type="ECO:0000313" key="5">
    <source>
        <dbReference type="EMBL" id="AAX48883.1"/>
    </source>
</evidence>
<proteinExistence type="evidence at transcript level"/>
<dbReference type="GO" id="GO:0032040">
    <property type="term" value="C:small-subunit processome"/>
    <property type="evidence" value="ECO:0007669"/>
    <property type="project" value="TreeGrafter"/>
</dbReference>
<organism evidence="5">
    <name type="scientific">Suberites domuncula</name>
    <name type="common">Sponge</name>
    <dbReference type="NCBI Taxonomy" id="55567"/>
    <lineage>
        <taxon>Eukaryota</taxon>
        <taxon>Metazoa</taxon>
        <taxon>Porifera</taxon>
        <taxon>Demospongiae</taxon>
        <taxon>Heteroscleromorpha</taxon>
        <taxon>Suberitida</taxon>
        <taxon>Suberitidae</taxon>
        <taxon>Suberites</taxon>
    </lineage>
</organism>
<accession>Q4KTD5</accession>
<dbReference type="GO" id="GO:0006412">
    <property type="term" value="P:translation"/>
    <property type="evidence" value="ECO:0007669"/>
    <property type="project" value="InterPro"/>
</dbReference>
<dbReference type="InterPro" id="IPR000554">
    <property type="entry name" value="Ribosomal_eS7"/>
</dbReference>